<feature type="compositionally biased region" description="Polar residues" evidence="1">
    <location>
        <begin position="540"/>
        <end position="560"/>
    </location>
</feature>
<dbReference type="Pfam" id="PF13576">
    <property type="entry name" value="Pentapeptide_3"/>
    <property type="match status" value="2"/>
</dbReference>
<dbReference type="Gene3D" id="2.160.20.80">
    <property type="entry name" value="E3 ubiquitin-protein ligase SopA"/>
    <property type="match status" value="1"/>
</dbReference>
<gene>
    <name evidence="3" type="ORF">HXO64_04790</name>
</gene>
<evidence type="ECO:0000313" key="4">
    <source>
        <dbReference type="Proteomes" id="UP000756427"/>
    </source>
</evidence>
<keyword evidence="2" id="KW-0472">Membrane</keyword>
<comment type="caution">
    <text evidence="3">The sequence shown here is derived from an EMBL/GenBank/DDBJ whole genome shotgun (WGS) entry which is preliminary data.</text>
</comment>
<evidence type="ECO:0000256" key="2">
    <source>
        <dbReference type="SAM" id="Phobius"/>
    </source>
</evidence>
<name>A0A930L4U9_9MICC</name>
<dbReference type="SUPFAM" id="SSF141571">
    <property type="entry name" value="Pentapeptide repeat-like"/>
    <property type="match status" value="1"/>
</dbReference>
<keyword evidence="2" id="KW-0812">Transmembrane</keyword>
<accession>A0A930L4U9</accession>
<dbReference type="PANTHER" id="PTHR14136">
    <property type="entry name" value="BTB_POZ DOMAIN-CONTAINING PROTEIN KCTD9"/>
    <property type="match status" value="1"/>
</dbReference>
<keyword evidence="2" id="KW-1133">Transmembrane helix</keyword>
<dbReference type="InterPro" id="IPR051082">
    <property type="entry name" value="Pentapeptide-BTB/POZ_domain"/>
</dbReference>
<feature type="transmembrane region" description="Helical" evidence="2">
    <location>
        <begin position="32"/>
        <end position="51"/>
    </location>
</feature>
<evidence type="ECO:0000313" key="3">
    <source>
        <dbReference type="EMBL" id="MBF1663854.1"/>
    </source>
</evidence>
<dbReference type="EMBL" id="JABZXR010000017">
    <property type="protein sequence ID" value="MBF1663854.1"/>
    <property type="molecule type" value="Genomic_DNA"/>
</dbReference>
<proteinExistence type="predicted"/>
<dbReference type="Pfam" id="PF00805">
    <property type="entry name" value="Pentapeptide"/>
    <property type="match status" value="1"/>
</dbReference>
<dbReference type="AlphaFoldDB" id="A0A930L4U9"/>
<dbReference type="InterPro" id="IPR001646">
    <property type="entry name" value="5peptide_repeat"/>
</dbReference>
<organism evidence="3 4">
    <name type="scientific">Rothia mucilaginosa</name>
    <dbReference type="NCBI Taxonomy" id="43675"/>
    <lineage>
        <taxon>Bacteria</taxon>
        <taxon>Bacillati</taxon>
        <taxon>Actinomycetota</taxon>
        <taxon>Actinomycetes</taxon>
        <taxon>Micrococcales</taxon>
        <taxon>Micrococcaceae</taxon>
        <taxon>Rothia</taxon>
    </lineage>
</organism>
<feature type="region of interest" description="Disordered" evidence="1">
    <location>
        <begin position="534"/>
        <end position="560"/>
    </location>
</feature>
<dbReference type="PANTHER" id="PTHR14136:SF17">
    <property type="entry name" value="BTB_POZ DOMAIN-CONTAINING PROTEIN KCTD9"/>
    <property type="match status" value="1"/>
</dbReference>
<evidence type="ECO:0000256" key="1">
    <source>
        <dbReference type="SAM" id="MobiDB-lite"/>
    </source>
</evidence>
<reference evidence="3" key="1">
    <citation type="submission" date="2020-04" db="EMBL/GenBank/DDBJ databases">
        <title>Deep metagenomics examines the oral microbiome during advanced dental caries in children, revealing novel taxa and co-occurrences with host molecules.</title>
        <authorList>
            <person name="Baker J.L."/>
            <person name="Morton J.T."/>
            <person name="Dinis M."/>
            <person name="Alvarez R."/>
            <person name="Tran N.C."/>
            <person name="Knight R."/>
            <person name="Edlund A."/>
        </authorList>
    </citation>
    <scope>NUCLEOTIDE SEQUENCE</scope>
    <source>
        <strain evidence="3">JCVI_44_bin.2</strain>
    </source>
</reference>
<sequence>MLKGDRSFHRRWEIVLTDNETSIKKPPFYIRWFFPILVLLGLIGGAAALWIPSNTGWLRQSGLEGDSEQKAISDLRLHFLYITGGIIAILTLLQTNWKNQVDHRKVNADIKKNKQDVEKNALDHTRQVHAERRGRYTKAIEQLANEKATVRLGGIYTLVGLVDEWLADENVIEENDRRKEGQVIINNLCAYVRSPFTLAESREVIEASTSPYVYSGNLKEDKARLREEQDVRRAIFDEISKRRSKISTDKNKKSSIIPSAWNNFIFDFSGAPIFYSLNNLTIEKANFTLANFYGEANFFKTTFIQNAHFDEVTFTQNANFSEAKFIQNVTFSKATFTQNTDFSKATFTQDANFSEAKFVQNMAFTRNTNFSEAKFIQNANFSKANFSKANFIRVTFTQCANFSKAAFAQNATFSKASFKQNANFSEAAFAQNITFSKATFAKNADFSKATFAQNATFGKVTFAQNVTFKKATFKKQVPTFAQGSYRARFSVRVNPKNRSFTTNLFIPLGKAILGGVEYFIPVGTVLYDPDSWDKEKQDYTTHSQPAKLANYSNQGKNKTE</sequence>
<dbReference type="Proteomes" id="UP000756427">
    <property type="component" value="Unassembled WGS sequence"/>
</dbReference>
<protein>
    <submittedName>
        <fullName evidence="3">Pentapeptide repeat-containing protein</fullName>
    </submittedName>
</protein>